<comment type="cofactor">
    <cofactor evidence="2">
        <name>Mg(2+)</name>
        <dbReference type="ChEBI" id="CHEBI:18420"/>
    </cofactor>
</comment>
<accession>A0A6G5R5Z0</accession>
<dbReference type="EC" id="4.2.3.-" evidence="2"/>
<dbReference type="SFLD" id="SFLDS00005">
    <property type="entry name" value="Isoprenoid_Synthase_Type_I"/>
    <property type="match status" value="1"/>
</dbReference>
<reference evidence="3 4" key="1">
    <citation type="submission" date="2017-06" db="EMBL/GenBank/DDBJ databases">
        <title>Complete Genome Sequence of Streptomyces hawaiiensis NRRL 15010 and insights into acyldepsipeptides biosynthesis.</title>
        <authorList>
            <person name="Mariita R.M."/>
            <person name="Sello J.K."/>
        </authorList>
    </citation>
    <scope>NUCLEOTIDE SEQUENCE [LARGE SCALE GENOMIC DNA]</scope>
    <source>
        <strain evidence="3 4">ATCC 12236</strain>
    </source>
</reference>
<evidence type="ECO:0000313" key="4">
    <source>
        <dbReference type="Proteomes" id="UP000495940"/>
    </source>
</evidence>
<dbReference type="Proteomes" id="UP000495940">
    <property type="component" value="Chromosome"/>
</dbReference>
<name>A0A6G5R5Z0_9ACTN</name>
<protein>
    <recommendedName>
        <fullName evidence="2">Terpene synthase</fullName>
        <ecNumber evidence="2">4.2.3.-</ecNumber>
    </recommendedName>
</protein>
<keyword evidence="1 2" id="KW-0456">Lyase</keyword>
<dbReference type="SUPFAM" id="SSF48576">
    <property type="entry name" value="Terpenoid synthases"/>
    <property type="match status" value="1"/>
</dbReference>
<keyword evidence="2" id="KW-0479">Metal-binding</keyword>
<dbReference type="KEGG" id="shaw:CEB94_00510"/>
<keyword evidence="2" id="KW-0460">Magnesium</keyword>
<dbReference type="InterPro" id="IPR034686">
    <property type="entry name" value="Terpene_cyclase-like_2"/>
</dbReference>
<proteinExistence type="inferred from homology"/>
<organism evidence="3 4">
    <name type="scientific">Streptomyces hawaiiensis</name>
    <dbReference type="NCBI Taxonomy" id="67305"/>
    <lineage>
        <taxon>Bacteria</taxon>
        <taxon>Bacillati</taxon>
        <taxon>Actinomycetota</taxon>
        <taxon>Actinomycetes</taxon>
        <taxon>Kitasatosporales</taxon>
        <taxon>Streptomycetaceae</taxon>
        <taxon>Streptomyces</taxon>
    </lineage>
</organism>
<dbReference type="Pfam" id="PF19086">
    <property type="entry name" value="Terpene_syn_C_2"/>
    <property type="match status" value="1"/>
</dbReference>
<dbReference type="GO" id="GO:0046872">
    <property type="term" value="F:metal ion binding"/>
    <property type="evidence" value="ECO:0007669"/>
    <property type="project" value="UniProtKB-KW"/>
</dbReference>
<dbReference type="EMBL" id="CP021978">
    <property type="protein sequence ID" value="QCD53573.1"/>
    <property type="molecule type" value="Genomic_DNA"/>
</dbReference>
<evidence type="ECO:0000256" key="1">
    <source>
        <dbReference type="ARBA" id="ARBA00023239"/>
    </source>
</evidence>
<sequence length="375" mass="41841">MTAARPPDPHLTALPVAKVPAPTARSISASVPEAWRNYPSFRMPVFPRFMPARHRPGLPALEERCSARLADLVGDAYDSREALDAFLEYRTSLWSLLTYASAREDRVELICAWIDFLFSIDDVFAGASEARIRELGLQDLCAVIDGRPAATDTAYTRAFCLLRQRSLTLMPDGIWARYAHTLHGFLHTCRLEREIVQDIGALDLPTYETHRNSSIGECCFPLLEFALGIDLGQALRRLPELRRLNVLVARHWIGVNDLFSYRKELYSGDAMNEMQIALADNGGDLQGAVDRVAATVRRTEAEFDRLAAHLRAGTAGGSSPLPAYLRALEELIAGNLEWSYLTPRYNGRGHVWNGLTDAHVVLTPHRTLYLPHPPA</sequence>
<dbReference type="InterPro" id="IPR008949">
    <property type="entry name" value="Isoprenoid_synthase_dom_sf"/>
</dbReference>
<dbReference type="PANTHER" id="PTHR35201">
    <property type="entry name" value="TERPENE SYNTHASE"/>
    <property type="match status" value="1"/>
</dbReference>
<evidence type="ECO:0000313" key="3">
    <source>
        <dbReference type="EMBL" id="QCD53573.1"/>
    </source>
</evidence>
<dbReference type="SFLD" id="SFLDG01020">
    <property type="entry name" value="Terpene_Cyclase_Like_2"/>
    <property type="match status" value="1"/>
</dbReference>
<dbReference type="Gene3D" id="1.10.600.10">
    <property type="entry name" value="Farnesyl Diphosphate Synthase"/>
    <property type="match status" value="1"/>
</dbReference>
<comment type="similarity">
    <text evidence="2">Belongs to the terpene synthase family.</text>
</comment>
<dbReference type="AlphaFoldDB" id="A0A6G5R5Z0"/>
<gene>
    <name evidence="3" type="ORF">CEB94_00510</name>
</gene>
<keyword evidence="4" id="KW-1185">Reference proteome</keyword>
<evidence type="ECO:0000256" key="2">
    <source>
        <dbReference type="RuleBase" id="RU366034"/>
    </source>
</evidence>
<dbReference type="PANTHER" id="PTHR35201:SF4">
    <property type="entry name" value="BETA-PINACENE SYNTHASE-RELATED"/>
    <property type="match status" value="1"/>
</dbReference>
<dbReference type="GO" id="GO:0010333">
    <property type="term" value="F:terpene synthase activity"/>
    <property type="evidence" value="ECO:0007669"/>
    <property type="project" value="InterPro"/>
</dbReference>